<feature type="region of interest" description="Disordered" evidence="1">
    <location>
        <begin position="1"/>
        <end position="32"/>
    </location>
</feature>
<accession>A0AAU9I9W4</accession>
<comment type="caution">
    <text evidence="3">The sequence shown here is derived from an EMBL/GenBank/DDBJ whole genome shotgun (WGS) entry which is preliminary data.</text>
</comment>
<proteinExistence type="predicted"/>
<dbReference type="InterPro" id="IPR000795">
    <property type="entry name" value="T_Tr_GTP-bd_dom"/>
</dbReference>
<dbReference type="AlphaFoldDB" id="A0AAU9I9W4"/>
<feature type="compositionally biased region" description="Polar residues" evidence="1">
    <location>
        <begin position="14"/>
        <end position="32"/>
    </location>
</feature>
<evidence type="ECO:0000313" key="4">
    <source>
        <dbReference type="Proteomes" id="UP001162131"/>
    </source>
</evidence>
<name>A0AAU9I9W4_9CILI</name>
<dbReference type="Gene3D" id="3.40.50.300">
    <property type="entry name" value="P-loop containing nucleotide triphosphate hydrolases"/>
    <property type="match status" value="1"/>
</dbReference>
<evidence type="ECO:0000259" key="2">
    <source>
        <dbReference type="Pfam" id="PF00009"/>
    </source>
</evidence>
<organism evidence="3 4">
    <name type="scientific">Blepharisma stoltei</name>
    <dbReference type="NCBI Taxonomy" id="1481888"/>
    <lineage>
        <taxon>Eukaryota</taxon>
        <taxon>Sar</taxon>
        <taxon>Alveolata</taxon>
        <taxon>Ciliophora</taxon>
        <taxon>Postciliodesmatophora</taxon>
        <taxon>Heterotrichea</taxon>
        <taxon>Heterotrichida</taxon>
        <taxon>Blepharismidae</taxon>
        <taxon>Blepharisma</taxon>
    </lineage>
</organism>
<evidence type="ECO:0000256" key="1">
    <source>
        <dbReference type="SAM" id="MobiDB-lite"/>
    </source>
</evidence>
<dbReference type="PANTHER" id="PTHR32046">
    <property type="entry name" value="G DOMAIN-CONTAINING PROTEIN"/>
    <property type="match status" value="1"/>
</dbReference>
<keyword evidence="4" id="KW-1185">Reference proteome</keyword>
<evidence type="ECO:0000313" key="3">
    <source>
        <dbReference type="EMBL" id="CAG9310730.1"/>
    </source>
</evidence>
<dbReference type="InterPro" id="IPR027417">
    <property type="entry name" value="P-loop_NTPase"/>
</dbReference>
<dbReference type="SUPFAM" id="SSF52540">
    <property type="entry name" value="P-loop containing nucleoside triphosphate hydrolases"/>
    <property type="match status" value="1"/>
</dbReference>
<protein>
    <recommendedName>
        <fullName evidence="2">Tr-type G domain-containing protein</fullName>
    </recommendedName>
</protein>
<dbReference type="Pfam" id="PF00009">
    <property type="entry name" value="GTP_EFTU"/>
    <property type="match status" value="1"/>
</dbReference>
<gene>
    <name evidence="3" type="ORF">BSTOLATCC_MIC1570</name>
</gene>
<reference evidence="3" key="1">
    <citation type="submission" date="2021-09" db="EMBL/GenBank/DDBJ databases">
        <authorList>
            <consortium name="AG Swart"/>
            <person name="Singh M."/>
            <person name="Singh A."/>
            <person name="Seah K."/>
            <person name="Emmerich C."/>
        </authorList>
    </citation>
    <scope>NUCLEOTIDE SEQUENCE</scope>
    <source>
        <strain evidence="3">ATCC30299</strain>
    </source>
</reference>
<dbReference type="GO" id="GO:0005525">
    <property type="term" value="F:GTP binding"/>
    <property type="evidence" value="ECO:0007669"/>
    <property type="project" value="InterPro"/>
</dbReference>
<sequence>MESSEQLIKRDEMINQTQSDNPEFNAPTGSFINDQKCVEETKKTFEESKELPKESKSFICVLVGHTGHGKSTFINYLANYFGGGTLENKKVVIPTEYYKLTQKGQTHSERNAKSYLSQTDDCSSYEFRNTKDNCNYTFIDTPGLWSFSKKYLESFRPFDLAVDCAIIYLLRSLEHQSLEVEKPFYLFLSKRYKIIRKIIFELGK</sequence>
<dbReference type="CDD" id="cd00882">
    <property type="entry name" value="Ras_like_GTPase"/>
    <property type="match status" value="1"/>
</dbReference>
<feature type="domain" description="Tr-type G" evidence="2">
    <location>
        <begin position="59"/>
        <end position="162"/>
    </location>
</feature>
<dbReference type="GO" id="GO:0003924">
    <property type="term" value="F:GTPase activity"/>
    <property type="evidence" value="ECO:0007669"/>
    <property type="project" value="InterPro"/>
</dbReference>
<dbReference type="Proteomes" id="UP001162131">
    <property type="component" value="Unassembled WGS sequence"/>
</dbReference>
<dbReference type="EMBL" id="CAJZBQ010000002">
    <property type="protein sequence ID" value="CAG9310730.1"/>
    <property type="molecule type" value="Genomic_DNA"/>
</dbReference>